<dbReference type="GO" id="GO:0097546">
    <property type="term" value="C:ciliary base"/>
    <property type="evidence" value="ECO:0007669"/>
    <property type="project" value="TreeGrafter"/>
</dbReference>
<keyword evidence="7" id="KW-1185">Reference proteome</keyword>
<dbReference type="AlphaFoldDB" id="A0A7R9QJ98"/>
<comment type="similarity">
    <text evidence="2">Belongs to the IFT56 family.</text>
</comment>
<dbReference type="EMBL" id="OC917644">
    <property type="protein sequence ID" value="CAD7647628.1"/>
    <property type="molecule type" value="Genomic_DNA"/>
</dbReference>
<name>A0A7R9QJ98_9ACAR</name>
<comment type="subcellular location">
    <subcellularLocation>
        <location evidence="1">Cell projection</location>
        <location evidence="1">Cilium</location>
    </subcellularLocation>
</comment>
<evidence type="ECO:0008006" key="8">
    <source>
        <dbReference type="Google" id="ProtNLM"/>
    </source>
</evidence>
<dbReference type="InterPro" id="IPR030511">
    <property type="entry name" value="TTC26"/>
</dbReference>
<dbReference type="Proteomes" id="UP000728032">
    <property type="component" value="Unassembled WGS sequence"/>
</dbReference>
<evidence type="ECO:0000256" key="1">
    <source>
        <dbReference type="ARBA" id="ARBA00004138"/>
    </source>
</evidence>
<organism evidence="6">
    <name type="scientific">Oppiella nova</name>
    <dbReference type="NCBI Taxonomy" id="334625"/>
    <lineage>
        <taxon>Eukaryota</taxon>
        <taxon>Metazoa</taxon>
        <taxon>Ecdysozoa</taxon>
        <taxon>Arthropoda</taxon>
        <taxon>Chelicerata</taxon>
        <taxon>Arachnida</taxon>
        <taxon>Acari</taxon>
        <taxon>Acariformes</taxon>
        <taxon>Sarcoptiformes</taxon>
        <taxon>Oribatida</taxon>
        <taxon>Brachypylina</taxon>
        <taxon>Oppioidea</taxon>
        <taxon>Oppiidae</taxon>
        <taxon>Oppiella</taxon>
    </lineage>
</organism>
<dbReference type="GO" id="GO:0035720">
    <property type="term" value="P:intraciliary anterograde transport"/>
    <property type="evidence" value="ECO:0007669"/>
    <property type="project" value="TreeGrafter"/>
</dbReference>
<evidence type="ECO:0000256" key="5">
    <source>
        <dbReference type="ARBA" id="ARBA00023273"/>
    </source>
</evidence>
<keyword evidence="4" id="KW-0802">TPR repeat</keyword>
<evidence type="ECO:0000313" key="7">
    <source>
        <dbReference type="Proteomes" id="UP000728032"/>
    </source>
</evidence>
<sequence>MDSRPKWRQRVVGLNGKTRFVGRVHALALEMEGRTLRFPFSVVRGVTESWLVILGTDFLQWFQCCADFREKILFLAKIRLKLLSRAKPVVAPTVGPNAKTVPDLEEFLSNRDYSGAIALLQSKRLSQRFVRKHNKKTGKESQNADQWIAFCRFHLAEYKAALDLYSQLPDADLDVAVCQFYLGMYSEAKTSAEKAADKTSALFTRLLFHVCHKLALESQLVLFHQKLSDSVEDQLCVASMHFLRAHYQEAIDVYKKLLLESRHFVALNVYIALSYYKARIHSEVFYSNRCLHSQLDYYDVSQEVLQLYAQQLSSLFIGFFHLNLIFFQQFPESATATNLKACNHYRLYNGKAAEQELRNLIDAIPPAFTYAQDLIRHNLVVFRGGEGALQVLPPLVDVLPEAKLNLVIYHLKNDNVSEANRLIKDLDPSLPHEYVLTGVVNAAVGQSQGSREHLKMAQQYFQMVGGSASECDTIPGRQCMASCFFILKQFDDVLLYLSSIKSYFYNDDTFNFNFGQAKAATANFREAEEVLLLVRQERLTNDYVYVSWLARCLIMNKKPRQAWELYLKRDNSAEAFHLLQLIANDCYKMGHFLYAMKAFDALHKLDPNPEHWEGKRGAAAGVLQMVIADKEPKESVGEVLRLLRNAPNGQSSGMVVAIKNWAKEAKVMSLNTTVESASLSFHTRCRASHTNLRANNANNI</sequence>
<evidence type="ECO:0000256" key="4">
    <source>
        <dbReference type="ARBA" id="ARBA00022803"/>
    </source>
</evidence>
<dbReference type="InterPro" id="IPR021109">
    <property type="entry name" value="Peptidase_aspartic_dom_sf"/>
</dbReference>
<accession>A0A7R9QJ98</accession>
<dbReference type="PANTHER" id="PTHR14781:SF0">
    <property type="entry name" value="INTRAFLAGELLAR TRANSPORT PROTEIN 56"/>
    <property type="match status" value="1"/>
</dbReference>
<gene>
    <name evidence="6" type="ORF">ONB1V03_LOCUS6345</name>
</gene>
<dbReference type="GO" id="GO:0035735">
    <property type="term" value="P:intraciliary transport involved in cilium assembly"/>
    <property type="evidence" value="ECO:0007669"/>
    <property type="project" value="TreeGrafter"/>
</dbReference>
<evidence type="ECO:0000313" key="6">
    <source>
        <dbReference type="EMBL" id="CAD7647628.1"/>
    </source>
</evidence>
<reference evidence="6" key="1">
    <citation type="submission" date="2020-11" db="EMBL/GenBank/DDBJ databases">
        <authorList>
            <person name="Tran Van P."/>
        </authorList>
    </citation>
    <scope>NUCLEOTIDE SEQUENCE</scope>
</reference>
<keyword evidence="3" id="KW-0677">Repeat</keyword>
<keyword evidence="5" id="KW-0966">Cell projection</keyword>
<proteinExistence type="inferred from homology"/>
<dbReference type="GO" id="GO:0120170">
    <property type="term" value="F:intraciliary transport particle B binding"/>
    <property type="evidence" value="ECO:0007669"/>
    <property type="project" value="TreeGrafter"/>
</dbReference>
<dbReference type="EMBL" id="CAJPVJ010002819">
    <property type="protein sequence ID" value="CAG2166830.1"/>
    <property type="molecule type" value="Genomic_DNA"/>
</dbReference>
<dbReference type="GO" id="GO:0030992">
    <property type="term" value="C:intraciliary transport particle B"/>
    <property type="evidence" value="ECO:0007669"/>
    <property type="project" value="TreeGrafter"/>
</dbReference>
<dbReference type="InterPro" id="IPR011990">
    <property type="entry name" value="TPR-like_helical_dom_sf"/>
</dbReference>
<protein>
    <recommendedName>
        <fullName evidence="8">Tetratricopeptide repeat protein 26</fullName>
    </recommendedName>
</protein>
<dbReference type="PANTHER" id="PTHR14781">
    <property type="entry name" value="INTRAFLAGELLAR TRANSPORT PROTEIN 56"/>
    <property type="match status" value="1"/>
</dbReference>
<evidence type="ECO:0000256" key="2">
    <source>
        <dbReference type="ARBA" id="ARBA00007834"/>
    </source>
</evidence>
<dbReference type="GO" id="GO:0036064">
    <property type="term" value="C:ciliary basal body"/>
    <property type="evidence" value="ECO:0007669"/>
    <property type="project" value="TreeGrafter"/>
</dbReference>
<evidence type="ECO:0000256" key="3">
    <source>
        <dbReference type="ARBA" id="ARBA00022737"/>
    </source>
</evidence>
<dbReference type="Gene3D" id="2.40.70.10">
    <property type="entry name" value="Acid Proteases"/>
    <property type="match status" value="1"/>
</dbReference>
<dbReference type="SUPFAM" id="SSF48452">
    <property type="entry name" value="TPR-like"/>
    <property type="match status" value="2"/>
</dbReference>
<dbReference type="OrthoDB" id="95390at2759"/>
<dbReference type="Gene3D" id="1.25.40.10">
    <property type="entry name" value="Tetratricopeptide repeat domain"/>
    <property type="match status" value="1"/>
</dbReference>